<organism evidence="2 3">
    <name type="scientific">[Myrmecia] bisecta</name>
    <dbReference type="NCBI Taxonomy" id="41462"/>
    <lineage>
        <taxon>Eukaryota</taxon>
        <taxon>Viridiplantae</taxon>
        <taxon>Chlorophyta</taxon>
        <taxon>core chlorophytes</taxon>
        <taxon>Trebouxiophyceae</taxon>
        <taxon>Trebouxiales</taxon>
        <taxon>Trebouxiaceae</taxon>
        <taxon>Myrmecia</taxon>
    </lineage>
</organism>
<dbReference type="InterPro" id="IPR001932">
    <property type="entry name" value="PPM-type_phosphatase-like_dom"/>
</dbReference>
<evidence type="ECO:0000259" key="1">
    <source>
        <dbReference type="PROSITE" id="PS51746"/>
    </source>
</evidence>
<dbReference type="InterPro" id="IPR036457">
    <property type="entry name" value="PPM-type-like_dom_sf"/>
</dbReference>
<dbReference type="Proteomes" id="UP001489004">
    <property type="component" value="Unassembled WGS sequence"/>
</dbReference>
<dbReference type="Gene3D" id="3.60.40.10">
    <property type="entry name" value="PPM-type phosphatase domain"/>
    <property type="match status" value="1"/>
</dbReference>
<dbReference type="SUPFAM" id="SSF81606">
    <property type="entry name" value="PP2C-like"/>
    <property type="match status" value="1"/>
</dbReference>
<reference evidence="2 3" key="1">
    <citation type="journal article" date="2024" name="Nat. Commun.">
        <title>Phylogenomics reveals the evolutionary origins of lichenization in chlorophyte algae.</title>
        <authorList>
            <person name="Puginier C."/>
            <person name="Libourel C."/>
            <person name="Otte J."/>
            <person name="Skaloud P."/>
            <person name="Haon M."/>
            <person name="Grisel S."/>
            <person name="Petersen M."/>
            <person name="Berrin J.G."/>
            <person name="Delaux P.M."/>
            <person name="Dal Grande F."/>
            <person name="Keller J."/>
        </authorList>
    </citation>
    <scope>NUCLEOTIDE SEQUENCE [LARGE SCALE GENOMIC DNA]</scope>
    <source>
        <strain evidence="2 3">SAG 2043</strain>
    </source>
</reference>
<feature type="domain" description="PPM-type phosphatase" evidence="1">
    <location>
        <begin position="1"/>
        <end position="242"/>
    </location>
</feature>
<protein>
    <recommendedName>
        <fullName evidence="1">PPM-type phosphatase domain-containing protein</fullName>
    </recommendedName>
</protein>
<gene>
    <name evidence="2" type="ORF">WJX72_012301</name>
</gene>
<comment type="caution">
    <text evidence="2">The sequence shown here is derived from an EMBL/GenBank/DDBJ whole genome shotgun (WGS) entry which is preliminary data.</text>
</comment>
<dbReference type="AlphaFoldDB" id="A0AAW1RAB5"/>
<evidence type="ECO:0000313" key="3">
    <source>
        <dbReference type="Proteomes" id="UP001489004"/>
    </source>
</evidence>
<name>A0AAW1RAB5_9CHLO</name>
<proteinExistence type="predicted"/>
<dbReference type="PROSITE" id="PS51746">
    <property type="entry name" value="PPM_2"/>
    <property type="match status" value="1"/>
</dbReference>
<accession>A0AAW1RAB5</accession>
<keyword evidence="3" id="KW-1185">Reference proteome</keyword>
<evidence type="ECO:0000313" key="2">
    <source>
        <dbReference type="EMBL" id="KAK9830532.1"/>
    </source>
</evidence>
<dbReference type="EMBL" id="JALJOR010000001">
    <property type="protein sequence ID" value="KAK9830532.1"/>
    <property type="molecule type" value="Genomic_DNA"/>
</dbReference>
<sequence length="333" mass="36395">MLQVYSHCKQQHGGQCTSETLALVLQRLDALFLQSAAPALIRARAAASAVLAHLDTASESLLLAAVGHGAGVVGRLSGGLSMQQTEVQVFTASGSADTQQERPTYGLVGGGRHKLQQLSDAYCKQMGLEPAPVKLGASCKPIVSQQRLTAIDEHVILASTGLWQAVSPEDAALRCHFHLKGIAGVDGLLDGHAGGDQPTVTLNTARHIVAHAVSKRGGSRMPMLPRRQSCVVPNVTAVVITLRWPATSLNQAFSVHLKRQLQEGEPLCLDSPRGRALHRWGQIRSWLEYHRARRRMLLMKWRYTTQQVLVAGQQAARKLEERLWLEQHKAVRR</sequence>